<comment type="caution">
    <text evidence="1">The sequence shown here is derived from an EMBL/GenBank/DDBJ whole genome shotgun (WGS) entry which is preliminary data.</text>
</comment>
<proteinExistence type="predicted"/>
<feature type="non-terminal residue" evidence="1">
    <location>
        <position position="1"/>
    </location>
</feature>
<evidence type="ECO:0000313" key="2">
    <source>
        <dbReference type="Proteomes" id="UP000485058"/>
    </source>
</evidence>
<name>A0A699YMI2_HAELA</name>
<protein>
    <submittedName>
        <fullName evidence="1">Uncharacterized protein</fullName>
    </submittedName>
</protein>
<accession>A0A699YMI2</accession>
<dbReference type="Proteomes" id="UP000485058">
    <property type="component" value="Unassembled WGS sequence"/>
</dbReference>
<organism evidence="1 2">
    <name type="scientific">Haematococcus lacustris</name>
    <name type="common">Green alga</name>
    <name type="synonym">Haematococcus pluvialis</name>
    <dbReference type="NCBI Taxonomy" id="44745"/>
    <lineage>
        <taxon>Eukaryota</taxon>
        <taxon>Viridiplantae</taxon>
        <taxon>Chlorophyta</taxon>
        <taxon>core chlorophytes</taxon>
        <taxon>Chlorophyceae</taxon>
        <taxon>CS clade</taxon>
        <taxon>Chlamydomonadales</taxon>
        <taxon>Haematococcaceae</taxon>
        <taxon>Haematococcus</taxon>
    </lineage>
</organism>
<dbReference type="AlphaFoldDB" id="A0A699YMI2"/>
<gene>
    <name evidence="1" type="ORF">HaLaN_03017</name>
</gene>
<dbReference type="EMBL" id="BLLF01000137">
    <property type="protein sequence ID" value="GFH08106.1"/>
    <property type="molecule type" value="Genomic_DNA"/>
</dbReference>
<sequence>MGRALLGMHDIENAYIVMARARQQVTGSGAAEVSQLQGQLLEQIAHGAGKQAAARAQRSAACRATAGQARRMRLLCLSDLHVDQGGNLEVLRSVSGTAFLDDVLLIAGVTMECDQGV</sequence>
<reference evidence="1 2" key="1">
    <citation type="submission" date="2020-02" db="EMBL/GenBank/DDBJ databases">
        <title>Draft genome sequence of Haematococcus lacustris strain NIES-144.</title>
        <authorList>
            <person name="Morimoto D."/>
            <person name="Nakagawa S."/>
            <person name="Yoshida T."/>
            <person name="Sawayama S."/>
        </authorList>
    </citation>
    <scope>NUCLEOTIDE SEQUENCE [LARGE SCALE GENOMIC DNA]</scope>
    <source>
        <strain evidence="1 2">NIES-144</strain>
    </source>
</reference>
<evidence type="ECO:0000313" key="1">
    <source>
        <dbReference type="EMBL" id="GFH08106.1"/>
    </source>
</evidence>
<keyword evidence="2" id="KW-1185">Reference proteome</keyword>